<comment type="caution">
    <text evidence="1">The sequence shown here is derived from an EMBL/GenBank/DDBJ whole genome shotgun (WGS) entry which is preliminary data.</text>
</comment>
<protein>
    <recommendedName>
        <fullName evidence="2">Uracil-DNA glycosylase-like domain-containing protein</fullName>
    </recommendedName>
</protein>
<gene>
    <name evidence="1" type="ORF">SDC9_105218</name>
</gene>
<sequence length="248" mass="28862">MNINQKLALYYASRWSALCKALDSNELYSYEYNPLLLNTDNSDDFESADIKVMLFGQDMSAGDWYMYDRVNLLDEKGKLSPKIKTFNNKTGACNVDGKRQTRGMGGGMNLFIDRLNDKFKDKKVRYVWNDIVKIGRNVEGNQKKVILEDIENQYFDVVKDEINIIQPQVIVFFTGPTIFWESRLQKKLGISKDKYNAIPNWNNIRQVALLDFDNEQFPSVQYAFRTYHPCARASKKARYDAIIENIKL</sequence>
<reference evidence="1" key="1">
    <citation type="submission" date="2019-08" db="EMBL/GenBank/DDBJ databases">
        <authorList>
            <person name="Kucharzyk K."/>
            <person name="Murdoch R.W."/>
            <person name="Higgins S."/>
            <person name="Loffler F."/>
        </authorList>
    </citation>
    <scope>NUCLEOTIDE SEQUENCE</scope>
</reference>
<evidence type="ECO:0000313" key="1">
    <source>
        <dbReference type="EMBL" id="MPM58387.1"/>
    </source>
</evidence>
<dbReference type="AlphaFoldDB" id="A0A645AYZ3"/>
<evidence type="ECO:0008006" key="2">
    <source>
        <dbReference type="Google" id="ProtNLM"/>
    </source>
</evidence>
<dbReference type="EMBL" id="VSSQ01016739">
    <property type="protein sequence ID" value="MPM58387.1"/>
    <property type="molecule type" value="Genomic_DNA"/>
</dbReference>
<accession>A0A645AYZ3</accession>
<name>A0A645AYZ3_9ZZZZ</name>
<proteinExistence type="predicted"/>
<organism evidence="1">
    <name type="scientific">bioreactor metagenome</name>
    <dbReference type="NCBI Taxonomy" id="1076179"/>
    <lineage>
        <taxon>unclassified sequences</taxon>
        <taxon>metagenomes</taxon>
        <taxon>ecological metagenomes</taxon>
    </lineage>
</organism>